<dbReference type="InterPro" id="IPR013762">
    <property type="entry name" value="Integrase-like_cat_sf"/>
</dbReference>
<dbReference type="GO" id="GO:0006310">
    <property type="term" value="P:DNA recombination"/>
    <property type="evidence" value="ECO:0007669"/>
    <property type="project" value="UniProtKB-KW"/>
</dbReference>
<reference evidence="3 4" key="1">
    <citation type="submission" date="2019-10" db="EMBL/GenBank/DDBJ databases">
        <title>Vibrio sp. nov. isolated from a shrimp pond.</title>
        <authorList>
            <person name="Gomez-Gil B."/>
            <person name="Enciso-Ibarra J."/>
            <person name="Enciso-Ibarra K."/>
            <person name="Bolan-Mejia C."/>
        </authorList>
    </citation>
    <scope>NUCLEOTIDE SEQUENCE [LARGE SCALE GENOMIC DNA]</scope>
    <source>
        <strain evidence="3 4">CAIM 722</strain>
    </source>
</reference>
<dbReference type="InterPro" id="IPR050090">
    <property type="entry name" value="Tyrosine_recombinase_XerCD"/>
</dbReference>
<dbReference type="GO" id="GO:0003677">
    <property type="term" value="F:DNA binding"/>
    <property type="evidence" value="ECO:0007669"/>
    <property type="project" value="InterPro"/>
</dbReference>
<keyword evidence="4" id="KW-1185">Reference proteome</keyword>
<keyword evidence="1" id="KW-0229">DNA integration</keyword>
<dbReference type="SUPFAM" id="SSF56349">
    <property type="entry name" value="DNA breaking-rejoining enzymes"/>
    <property type="match status" value="1"/>
</dbReference>
<comment type="caution">
    <text evidence="3">The sequence shown here is derived from an EMBL/GenBank/DDBJ whole genome shotgun (WGS) entry which is preliminary data.</text>
</comment>
<dbReference type="AlphaFoldDB" id="A0A7X4LM45"/>
<evidence type="ECO:0000256" key="2">
    <source>
        <dbReference type="ARBA" id="ARBA00023172"/>
    </source>
</evidence>
<dbReference type="CDD" id="cd00397">
    <property type="entry name" value="DNA_BRE_C"/>
    <property type="match status" value="1"/>
</dbReference>
<organism evidence="3 4">
    <name type="scientific">Vibrio eleionomae</name>
    <dbReference type="NCBI Taxonomy" id="2653505"/>
    <lineage>
        <taxon>Bacteria</taxon>
        <taxon>Pseudomonadati</taxon>
        <taxon>Pseudomonadota</taxon>
        <taxon>Gammaproteobacteria</taxon>
        <taxon>Vibrionales</taxon>
        <taxon>Vibrionaceae</taxon>
        <taxon>Vibrio</taxon>
    </lineage>
</organism>
<dbReference type="PANTHER" id="PTHR30349:SF64">
    <property type="entry name" value="PROPHAGE INTEGRASE INTD-RELATED"/>
    <property type="match status" value="1"/>
</dbReference>
<name>A0A7X4LM45_9VIBR</name>
<dbReference type="Proteomes" id="UP000462621">
    <property type="component" value="Unassembled WGS sequence"/>
</dbReference>
<dbReference type="InterPro" id="IPR011010">
    <property type="entry name" value="DNA_brk_join_enz"/>
</dbReference>
<accession>A0A7X4LM45</accession>
<protein>
    <submittedName>
        <fullName evidence="3">Tyrosine-type recombinase/integrase</fullName>
    </submittedName>
</protein>
<sequence length="417" mass="48752">MEHFYHLVETNEYIDIGDVEITNEFDNYLNAEKTVSFEDSQELFTVDKPMSFKGVLMLFTSEGKPVFEPNAYILSRRIVEGAKDVKPTCFHLLRYFRYLDANHLKWDDHEERLQRYPIFLYRAYLEGEIEKGNLSRSTAVSALSITRRFYLFCYRHGYISQLPFEVTGTTKYGQTLTDCSIRSATRETNLQPLNDFDLQHVRDNWRCNGLSKEFRLMISVALSVGLRAIEITDMKPKHFAIPKGFKGKTLTGIWIGPDHDCKTKYDINRQVSMPIWLMESINEYHQSERYKNRQQLYFMNTGDMTPPAFINKDGDPFTTKSLNSLWAKLRAAIQENSNPHFKHKEHDCRATFGAYKLESLAQIKELSMMQALKMLKDEMGHKDLETTMLYLKHYEGNPEKNQIPEITMNLLEDETLS</sequence>
<gene>
    <name evidence="3" type="ORF">F9817_12850</name>
</gene>
<dbReference type="Gene3D" id="1.10.443.10">
    <property type="entry name" value="Intergrase catalytic core"/>
    <property type="match status" value="1"/>
</dbReference>
<dbReference type="PANTHER" id="PTHR30349">
    <property type="entry name" value="PHAGE INTEGRASE-RELATED"/>
    <property type="match status" value="1"/>
</dbReference>
<dbReference type="GO" id="GO:0015074">
    <property type="term" value="P:DNA integration"/>
    <property type="evidence" value="ECO:0007669"/>
    <property type="project" value="UniProtKB-KW"/>
</dbReference>
<proteinExistence type="predicted"/>
<dbReference type="RefSeq" id="WP_161156140.1">
    <property type="nucleotide sequence ID" value="NZ_WEKT01000022.1"/>
</dbReference>
<keyword evidence="2" id="KW-0233">DNA recombination</keyword>
<evidence type="ECO:0000256" key="1">
    <source>
        <dbReference type="ARBA" id="ARBA00022908"/>
    </source>
</evidence>
<dbReference type="EMBL" id="WEKT01000022">
    <property type="protein sequence ID" value="MZI94081.1"/>
    <property type="molecule type" value="Genomic_DNA"/>
</dbReference>
<evidence type="ECO:0000313" key="4">
    <source>
        <dbReference type="Proteomes" id="UP000462621"/>
    </source>
</evidence>
<evidence type="ECO:0000313" key="3">
    <source>
        <dbReference type="EMBL" id="MZI94081.1"/>
    </source>
</evidence>